<sequence length="84" mass="9810">MTRKCLLIEYCTNTSKKEHQNGFLNACELEPFQQITVCYLCSLKRIKSTETSQRCEKAQNLFDKYKEAGIRFTSFTNKNIENGM</sequence>
<reference evidence="1" key="1">
    <citation type="submission" date="2013-07" db="EMBL/GenBank/DDBJ databases">
        <title>The genome of an arbuscular mycorrhizal fungus provides insights into the evolution of the oldest plant symbiosis.</title>
        <authorList>
            <consortium name="DOE Joint Genome Institute"/>
            <person name="Tisserant E."/>
            <person name="Malbreil M."/>
            <person name="Kuo A."/>
            <person name="Kohler A."/>
            <person name="Symeonidi A."/>
            <person name="Balestrini R."/>
            <person name="Charron P."/>
            <person name="Duensing N."/>
            <person name="Frei-dit-Frey N."/>
            <person name="Gianinazzi-Pearson V."/>
            <person name="Gilbert B."/>
            <person name="Handa Y."/>
            <person name="Hijri M."/>
            <person name="Kaul R."/>
            <person name="Kawaguchi M."/>
            <person name="Krajinski F."/>
            <person name="Lammers P."/>
            <person name="Lapierre D."/>
            <person name="Masclaux F.G."/>
            <person name="Murat C."/>
            <person name="Morin E."/>
            <person name="Ndikumana S."/>
            <person name="Pagni M."/>
            <person name="Petitpierre D."/>
            <person name="Requena N."/>
            <person name="Rosikiewicz P."/>
            <person name="Riley R."/>
            <person name="Saito K."/>
            <person name="San Clemente H."/>
            <person name="Shapiro H."/>
            <person name="van Tuinen D."/>
            <person name="Becard G."/>
            <person name="Bonfante P."/>
            <person name="Paszkowski U."/>
            <person name="Shachar-Hill Y."/>
            <person name="Young J.P."/>
            <person name="Sanders I.R."/>
            <person name="Henrissat B."/>
            <person name="Rensing S.A."/>
            <person name="Grigoriev I.V."/>
            <person name="Corradi N."/>
            <person name="Roux C."/>
            <person name="Martin F."/>
        </authorList>
    </citation>
    <scope>NUCLEOTIDE SEQUENCE</scope>
    <source>
        <strain evidence="1">DAOM 197198</strain>
    </source>
</reference>
<name>U9U778_RHIID</name>
<proteinExistence type="predicted"/>
<evidence type="ECO:0000313" key="1">
    <source>
        <dbReference type="EMBL" id="ESA15502.1"/>
    </source>
</evidence>
<dbReference type="HOGENOM" id="CLU_2528597_0_0_1"/>
<accession>U9U778</accession>
<protein>
    <submittedName>
        <fullName evidence="1">Uncharacterized protein</fullName>
    </submittedName>
</protein>
<organism evidence="1">
    <name type="scientific">Rhizophagus irregularis (strain DAOM 181602 / DAOM 197198 / MUCL 43194)</name>
    <name type="common">Arbuscular mycorrhizal fungus</name>
    <name type="synonym">Glomus intraradices</name>
    <dbReference type="NCBI Taxonomy" id="747089"/>
    <lineage>
        <taxon>Eukaryota</taxon>
        <taxon>Fungi</taxon>
        <taxon>Fungi incertae sedis</taxon>
        <taxon>Mucoromycota</taxon>
        <taxon>Glomeromycotina</taxon>
        <taxon>Glomeromycetes</taxon>
        <taxon>Glomerales</taxon>
        <taxon>Glomeraceae</taxon>
        <taxon>Rhizophagus</taxon>
    </lineage>
</organism>
<dbReference type="AlphaFoldDB" id="U9U778"/>
<gene>
    <name evidence="1" type="ORF">GLOINDRAFT_23824</name>
</gene>
<dbReference type="EMBL" id="KI281941">
    <property type="protein sequence ID" value="ESA15502.1"/>
    <property type="molecule type" value="Genomic_DNA"/>
</dbReference>